<name>A0A4U1BBZ1_9GAMM</name>
<keyword evidence="1" id="KW-0812">Transmembrane</keyword>
<proteinExistence type="predicted"/>
<keyword evidence="3" id="KW-1185">Reference proteome</keyword>
<evidence type="ECO:0000256" key="1">
    <source>
        <dbReference type="SAM" id="Phobius"/>
    </source>
</evidence>
<dbReference type="AlphaFoldDB" id="A0A4U1BBZ1"/>
<sequence length="231" mass="25515">MDNNFSDRLREAVAYRKQTRLPNVNLIISFVSLSTLAYIVLALFAIPSGTLPDYHFVNEGGAITALSAIYLAMASSFSMGALAVTIRAKDSNVWPWVIMTLGFGVLALDELLQFHERFGSVLGQYMESGMFRNWNDVIVILYGVVALLIVASILPSLIRCKMLPELFVIGFVFYGIHTFIDATQEPRTVVSAIFEESAKLLCVLFLALGSFVGFLGILWNFNPANSAVKRS</sequence>
<dbReference type="RefSeq" id="WP_136853857.1">
    <property type="nucleotide sequence ID" value="NZ_SWCI01000009.1"/>
</dbReference>
<keyword evidence="1" id="KW-1133">Transmembrane helix</keyword>
<feature type="transmembrane region" description="Helical" evidence="1">
    <location>
        <begin position="26"/>
        <end position="46"/>
    </location>
</feature>
<dbReference type="Proteomes" id="UP000305674">
    <property type="component" value="Unassembled WGS sequence"/>
</dbReference>
<feature type="transmembrane region" description="Helical" evidence="1">
    <location>
        <begin position="134"/>
        <end position="155"/>
    </location>
</feature>
<dbReference type="EMBL" id="SWCI01000009">
    <property type="protein sequence ID" value="TKB48163.1"/>
    <property type="molecule type" value="Genomic_DNA"/>
</dbReference>
<gene>
    <name evidence="2" type="ORF">FCL40_13620</name>
</gene>
<feature type="transmembrane region" description="Helical" evidence="1">
    <location>
        <begin position="200"/>
        <end position="221"/>
    </location>
</feature>
<protein>
    <submittedName>
        <fullName evidence="2">Uncharacterized protein</fullName>
    </submittedName>
</protein>
<reference evidence="2 3" key="1">
    <citation type="submission" date="2019-04" db="EMBL/GenBank/DDBJ databases">
        <authorList>
            <person name="Hwang J.C."/>
        </authorList>
    </citation>
    <scope>NUCLEOTIDE SEQUENCE [LARGE SCALE GENOMIC DNA]</scope>
    <source>
        <strain evidence="2 3">IMCC35001</strain>
    </source>
</reference>
<organism evidence="2 3">
    <name type="scientific">Ferrimonas sediminicola</name>
    <dbReference type="NCBI Taxonomy" id="2569538"/>
    <lineage>
        <taxon>Bacteria</taxon>
        <taxon>Pseudomonadati</taxon>
        <taxon>Pseudomonadota</taxon>
        <taxon>Gammaproteobacteria</taxon>
        <taxon>Alteromonadales</taxon>
        <taxon>Ferrimonadaceae</taxon>
        <taxon>Ferrimonas</taxon>
    </lineage>
</organism>
<evidence type="ECO:0000313" key="3">
    <source>
        <dbReference type="Proteomes" id="UP000305674"/>
    </source>
</evidence>
<accession>A0A4U1BBZ1</accession>
<evidence type="ECO:0000313" key="2">
    <source>
        <dbReference type="EMBL" id="TKB48163.1"/>
    </source>
</evidence>
<feature type="transmembrane region" description="Helical" evidence="1">
    <location>
        <begin position="93"/>
        <end position="114"/>
    </location>
</feature>
<feature type="transmembrane region" description="Helical" evidence="1">
    <location>
        <begin position="162"/>
        <end position="180"/>
    </location>
</feature>
<dbReference type="OrthoDB" id="7768412at2"/>
<feature type="transmembrane region" description="Helical" evidence="1">
    <location>
        <begin position="66"/>
        <end position="86"/>
    </location>
</feature>
<keyword evidence="1" id="KW-0472">Membrane</keyword>
<comment type="caution">
    <text evidence="2">The sequence shown here is derived from an EMBL/GenBank/DDBJ whole genome shotgun (WGS) entry which is preliminary data.</text>
</comment>